<reference evidence="2" key="1">
    <citation type="submission" date="2023-03" db="EMBL/GenBank/DDBJ databases">
        <title>Massive genome expansion in bonnet fungi (Mycena s.s.) driven by repeated elements and novel gene families across ecological guilds.</title>
        <authorList>
            <consortium name="Lawrence Berkeley National Laboratory"/>
            <person name="Harder C.B."/>
            <person name="Miyauchi S."/>
            <person name="Viragh M."/>
            <person name="Kuo A."/>
            <person name="Thoen E."/>
            <person name="Andreopoulos B."/>
            <person name="Lu D."/>
            <person name="Skrede I."/>
            <person name="Drula E."/>
            <person name="Henrissat B."/>
            <person name="Morin E."/>
            <person name="Kohler A."/>
            <person name="Barry K."/>
            <person name="LaButti K."/>
            <person name="Morin E."/>
            <person name="Salamov A."/>
            <person name="Lipzen A."/>
            <person name="Mereny Z."/>
            <person name="Hegedus B."/>
            <person name="Baldrian P."/>
            <person name="Stursova M."/>
            <person name="Weitz H."/>
            <person name="Taylor A."/>
            <person name="Grigoriev I.V."/>
            <person name="Nagy L.G."/>
            <person name="Martin F."/>
            <person name="Kauserud H."/>
        </authorList>
    </citation>
    <scope>NUCLEOTIDE SEQUENCE</scope>
    <source>
        <strain evidence="2">CBHHK002</strain>
    </source>
</reference>
<organism evidence="2 3">
    <name type="scientific">Mycena albidolilacea</name>
    <dbReference type="NCBI Taxonomy" id="1033008"/>
    <lineage>
        <taxon>Eukaryota</taxon>
        <taxon>Fungi</taxon>
        <taxon>Dikarya</taxon>
        <taxon>Basidiomycota</taxon>
        <taxon>Agaricomycotina</taxon>
        <taxon>Agaricomycetes</taxon>
        <taxon>Agaricomycetidae</taxon>
        <taxon>Agaricales</taxon>
        <taxon>Marasmiineae</taxon>
        <taxon>Mycenaceae</taxon>
        <taxon>Mycena</taxon>
    </lineage>
</organism>
<accession>A0AAD7EK21</accession>
<gene>
    <name evidence="2" type="ORF">DFH08DRAFT_814013</name>
</gene>
<name>A0AAD7EK21_9AGAR</name>
<proteinExistence type="predicted"/>
<keyword evidence="3" id="KW-1185">Reference proteome</keyword>
<dbReference type="AlphaFoldDB" id="A0AAD7EK21"/>
<dbReference type="EMBL" id="JARIHO010000033">
    <property type="protein sequence ID" value="KAJ7333942.1"/>
    <property type="molecule type" value="Genomic_DNA"/>
</dbReference>
<feature type="region of interest" description="Disordered" evidence="1">
    <location>
        <begin position="188"/>
        <end position="209"/>
    </location>
</feature>
<comment type="caution">
    <text evidence="2">The sequence shown here is derived from an EMBL/GenBank/DDBJ whole genome shotgun (WGS) entry which is preliminary data.</text>
</comment>
<feature type="region of interest" description="Disordered" evidence="1">
    <location>
        <begin position="22"/>
        <end position="43"/>
    </location>
</feature>
<evidence type="ECO:0000256" key="1">
    <source>
        <dbReference type="SAM" id="MobiDB-lite"/>
    </source>
</evidence>
<dbReference type="Proteomes" id="UP001218218">
    <property type="component" value="Unassembled WGS sequence"/>
</dbReference>
<evidence type="ECO:0000313" key="2">
    <source>
        <dbReference type="EMBL" id="KAJ7333942.1"/>
    </source>
</evidence>
<sequence length="305" mass="32602">MSVTETESVLDSATPTLVFLEDATSDTEVEPPSPGGSTKGLYVRSRPTSMDGSIIEFPGFASEVDFTQFGMTAAPAATVTSPIEPPLPFPTPPIIRAPPVAKRRRYAASMKSLYTGTGTGTILKTNQAPIIPVRIVPRVLEDEPATPLPAKTRGWKALKKIVPGLFRRPIVRPLTLLDATGNGVADATAPIGDTSTESTPTTYPPPSSTRLRALSIRSFKSSKAWGKKPSAGVENLPFLPTRAAAPRPRVHSFSGYLADNELMDDEDETDAEMTAVHLEALGTVLKINDRYQFALVDSAEIGVAM</sequence>
<evidence type="ECO:0000313" key="3">
    <source>
        <dbReference type="Proteomes" id="UP001218218"/>
    </source>
</evidence>
<protein>
    <submittedName>
        <fullName evidence="2">Uncharacterized protein</fullName>
    </submittedName>
</protein>